<feature type="compositionally biased region" description="Basic and acidic residues" evidence="1">
    <location>
        <begin position="1"/>
        <end position="14"/>
    </location>
</feature>
<dbReference type="RefSeq" id="WP_162986396.1">
    <property type="nucleotide sequence ID" value="NZ_BAAACY010000145.1"/>
</dbReference>
<sequence length="45" mass="5557">MSEENKNRNKDKNKQNNRNKHNKQQDHVEFASENEFNTIEQKKRK</sequence>
<dbReference type="EMBL" id="JAGSOT010000006">
    <property type="protein sequence ID" value="MBR7795061.1"/>
    <property type="molecule type" value="Genomic_DNA"/>
</dbReference>
<dbReference type="AlphaFoldDB" id="A0A941IA76"/>
<comment type="caution">
    <text evidence="2">The sequence shown here is derived from an EMBL/GenBank/DDBJ whole genome shotgun (WGS) entry which is preliminary data.</text>
</comment>
<name>A0A941IA76_9BACI</name>
<evidence type="ECO:0000313" key="3">
    <source>
        <dbReference type="Proteomes" id="UP000675284"/>
    </source>
</evidence>
<evidence type="ECO:0000256" key="1">
    <source>
        <dbReference type="SAM" id="MobiDB-lite"/>
    </source>
</evidence>
<reference evidence="2" key="1">
    <citation type="submission" date="2021-04" db="EMBL/GenBank/DDBJ databases">
        <title>Isolation and polyphasic classification of algal microorganism.</title>
        <authorList>
            <person name="Wang S."/>
        </authorList>
    </citation>
    <scope>NUCLEOTIDE SEQUENCE</scope>
    <source>
        <strain evidence="2">720a</strain>
    </source>
</reference>
<gene>
    <name evidence="2" type="ORF">KCX74_03275</name>
</gene>
<dbReference type="Proteomes" id="UP000675284">
    <property type="component" value="Unassembled WGS sequence"/>
</dbReference>
<proteinExistence type="predicted"/>
<evidence type="ECO:0000313" key="2">
    <source>
        <dbReference type="EMBL" id="MBR7795061.1"/>
    </source>
</evidence>
<feature type="region of interest" description="Disordered" evidence="1">
    <location>
        <begin position="1"/>
        <end position="45"/>
    </location>
</feature>
<accession>A0A941IA76</accession>
<protein>
    <submittedName>
        <fullName evidence="2">Uncharacterized protein</fullName>
    </submittedName>
</protein>
<keyword evidence="3" id="KW-1185">Reference proteome</keyword>
<organism evidence="2 3">
    <name type="scientific">Virgibacillus salarius</name>
    <dbReference type="NCBI Taxonomy" id="447199"/>
    <lineage>
        <taxon>Bacteria</taxon>
        <taxon>Bacillati</taxon>
        <taxon>Bacillota</taxon>
        <taxon>Bacilli</taxon>
        <taxon>Bacillales</taxon>
        <taxon>Bacillaceae</taxon>
        <taxon>Virgibacillus</taxon>
    </lineage>
</organism>